<comment type="caution">
    <text evidence="1">The sequence shown here is derived from an EMBL/GenBank/DDBJ whole genome shotgun (WGS) entry which is preliminary data.</text>
</comment>
<organism evidence="1 2">
    <name type="scientific">Nodularia spumigena UHCC 0060</name>
    <dbReference type="NCBI Taxonomy" id="3110300"/>
    <lineage>
        <taxon>Bacteria</taxon>
        <taxon>Bacillati</taxon>
        <taxon>Cyanobacteriota</taxon>
        <taxon>Cyanophyceae</taxon>
        <taxon>Nostocales</taxon>
        <taxon>Nodulariaceae</taxon>
        <taxon>Nodularia</taxon>
    </lineage>
</organism>
<protein>
    <submittedName>
        <fullName evidence="1">Uncharacterized protein</fullName>
    </submittedName>
</protein>
<evidence type="ECO:0000313" key="1">
    <source>
        <dbReference type="EMBL" id="MEA5606803.1"/>
    </source>
</evidence>
<dbReference type="EMBL" id="JAYGHK010000003">
    <property type="protein sequence ID" value="MEA5606803.1"/>
    <property type="molecule type" value="Genomic_DNA"/>
</dbReference>
<proteinExistence type="predicted"/>
<keyword evidence="2" id="KW-1185">Reference proteome</keyword>
<dbReference type="RefSeq" id="WP_006195642.1">
    <property type="nucleotide sequence ID" value="NZ_JAYGHK010000003.1"/>
</dbReference>
<dbReference type="Proteomes" id="UP001303285">
    <property type="component" value="Unassembled WGS sequence"/>
</dbReference>
<reference evidence="1 2" key="1">
    <citation type="submission" date="2023-12" db="EMBL/GenBank/DDBJ databases">
        <title>Baltic Sea Cyanobacteria.</title>
        <authorList>
            <person name="Delbaje E."/>
            <person name="Fewer D.P."/>
            <person name="Shishido T.K."/>
        </authorList>
    </citation>
    <scope>NUCLEOTIDE SEQUENCE [LARGE SCALE GENOMIC DNA]</scope>
    <source>
        <strain evidence="1 2">UHCC 0060</strain>
    </source>
</reference>
<accession>A0ABU5UKN0</accession>
<dbReference type="GeneID" id="78017533"/>
<sequence>MATITVSQLYATGSELFDDSENFLNELSDVDSSSLGEYNVVGGIITFTALTGTFVGTYAIGHATYVAKSYSQPYYGHRRRF</sequence>
<evidence type="ECO:0000313" key="2">
    <source>
        <dbReference type="Proteomes" id="UP001303285"/>
    </source>
</evidence>
<name>A0ABU5UKN0_NODSP</name>
<gene>
    <name evidence="1" type="ORF">VB695_01650</name>
</gene>